<dbReference type="NCBIfam" id="TIGR02946">
    <property type="entry name" value="acyl_WS_DGAT"/>
    <property type="match status" value="1"/>
</dbReference>
<evidence type="ECO:0000256" key="6">
    <source>
        <dbReference type="ARBA" id="ARBA00022679"/>
    </source>
</evidence>
<dbReference type="STRING" id="1005944.SAMN05192576_0980"/>
<dbReference type="GO" id="GO:0071731">
    <property type="term" value="P:response to nitric oxide"/>
    <property type="evidence" value="ECO:0007669"/>
    <property type="project" value="TreeGrafter"/>
</dbReference>
<dbReference type="Pfam" id="PF06974">
    <property type="entry name" value="WS_DGAT_C"/>
    <property type="match status" value="1"/>
</dbReference>
<dbReference type="InterPro" id="IPR009721">
    <property type="entry name" value="O-acyltransferase_WSD1_C"/>
</dbReference>
<organism evidence="14 15">
    <name type="scientific">Nocardioides szechwanensis</name>
    <dbReference type="NCBI Taxonomy" id="1005944"/>
    <lineage>
        <taxon>Bacteria</taxon>
        <taxon>Bacillati</taxon>
        <taxon>Actinomycetota</taxon>
        <taxon>Actinomycetes</taxon>
        <taxon>Propionibacteriales</taxon>
        <taxon>Nocardioidaceae</taxon>
        <taxon>Nocardioides</taxon>
    </lineage>
</organism>
<keyword evidence="7 11" id="KW-0319">Glycerol metabolism</keyword>
<gene>
    <name evidence="14" type="ORF">SAMN05192576_0980</name>
</gene>
<name>A0A1G9W8G6_9ACTN</name>
<dbReference type="UniPathway" id="UPA00282"/>
<keyword evidence="15" id="KW-1185">Reference proteome</keyword>
<comment type="similarity">
    <text evidence="3 11">Belongs to the long-chain O-acyltransferase family.</text>
</comment>
<evidence type="ECO:0000256" key="7">
    <source>
        <dbReference type="ARBA" id="ARBA00022798"/>
    </source>
</evidence>
<evidence type="ECO:0000259" key="12">
    <source>
        <dbReference type="Pfam" id="PF03007"/>
    </source>
</evidence>
<dbReference type="RefSeq" id="WP_170254197.1">
    <property type="nucleotide sequence ID" value="NZ_BKAE01000002.1"/>
</dbReference>
<dbReference type="PANTHER" id="PTHR31650">
    <property type="entry name" value="O-ACYLTRANSFERASE (WSD1-LIKE) FAMILY PROTEIN"/>
    <property type="match status" value="1"/>
</dbReference>
<keyword evidence="5 11" id="KW-0444">Lipid biosynthesis</keyword>
<evidence type="ECO:0000256" key="2">
    <source>
        <dbReference type="ARBA" id="ARBA00005189"/>
    </source>
</evidence>
<evidence type="ECO:0000256" key="8">
    <source>
        <dbReference type="ARBA" id="ARBA00023098"/>
    </source>
</evidence>
<evidence type="ECO:0000256" key="5">
    <source>
        <dbReference type="ARBA" id="ARBA00022516"/>
    </source>
</evidence>
<keyword evidence="9 11" id="KW-0012">Acyltransferase</keyword>
<dbReference type="PANTHER" id="PTHR31650:SF1">
    <property type="entry name" value="WAX ESTER SYNTHASE_DIACYLGLYCEROL ACYLTRANSFERASE 4-RELATED"/>
    <property type="match status" value="1"/>
</dbReference>
<dbReference type="EC" id="2.3.1.20" evidence="4 11"/>
<accession>A0A1G9W8G6</accession>
<dbReference type="Proteomes" id="UP000199004">
    <property type="component" value="Unassembled WGS sequence"/>
</dbReference>
<dbReference type="GO" id="GO:0051701">
    <property type="term" value="P:biological process involved in interaction with host"/>
    <property type="evidence" value="ECO:0007669"/>
    <property type="project" value="TreeGrafter"/>
</dbReference>
<dbReference type="InterPro" id="IPR045034">
    <property type="entry name" value="O-acyltransferase_WSD1-like"/>
</dbReference>
<proteinExistence type="inferred from homology"/>
<keyword evidence="6 11" id="KW-0808">Transferase</keyword>
<dbReference type="GO" id="GO:0001666">
    <property type="term" value="P:response to hypoxia"/>
    <property type="evidence" value="ECO:0007669"/>
    <property type="project" value="TreeGrafter"/>
</dbReference>
<evidence type="ECO:0000256" key="4">
    <source>
        <dbReference type="ARBA" id="ARBA00013244"/>
    </source>
</evidence>
<comment type="pathway">
    <text evidence="1 11">Glycerolipid metabolism; triacylglycerol biosynthesis.</text>
</comment>
<protein>
    <recommendedName>
        <fullName evidence="4 11">Diacylglycerol O-acyltransferase</fullName>
        <ecNumber evidence="4 11">2.3.1.20</ecNumber>
    </recommendedName>
</protein>
<reference evidence="14 15" key="1">
    <citation type="submission" date="2016-10" db="EMBL/GenBank/DDBJ databases">
        <authorList>
            <person name="de Groot N.N."/>
        </authorList>
    </citation>
    <scope>NUCLEOTIDE SEQUENCE [LARGE SCALE GENOMIC DNA]</scope>
    <source>
        <strain evidence="14 15">CGMCC 1.11147</strain>
    </source>
</reference>
<comment type="pathway">
    <text evidence="2">Lipid metabolism.</text>
</comment>
<dbReference type="Pfam" id="PF03007">
    <property type="entry name" value="WS_DGAT_cat"/>
    <property type="match status" value="1"/>
</dbReference>
<evidence type="ECO:0000259" key="13">
    <source>
        <dbReference type="Pfam" id="PF06974"/>
    </source>
</evidence>
<evidence type="ECO:0000256" key="9">
    <source>
        <dbReference type="ARBA" id="ARBA00023315"/>
    </source>
</evidence>
<evidence type="ECO:0000256" key="11">
    <source>
        <dbReference type="RuleBase" id="RU361241"/>
    </source>
</evidence>
<feature type="domain" description="O-acyltransferase WSD1-like N-terminal" evidence="12">
    <location>
        <begin position="4"/>
        <end position="267"/>
    </location>
</feature>
<evidence type="ECO:0000313" key="14">
    <source>
        <dbReference type="EMBL" id="SDM80802.1"/>
    </source>
</evidence>
<dbReference type="GO" id="GO:0006071">
    <property type="term" value="P:glycerol metabolic process"/>
    <property type="evidence" value="ECO:0007669"/>
    <property type="project" value="UniProtKB-KW"/>
</dbReference>
<dbReference type="AlphaFoldDB" id="A0A1G9W8G6"/>
<dbReference type="EMBL" id="FNIC01000001">
    <property type="protein sequence ID" value="SDM80802.1"/>
    <property type="molecule type" value="Genomic_DNA"/>
</dbReference>
<evidence type="ECO:0000256" key="3">
    <source>
        <dbReference type="ARBA" id="ARBA00009587"/>
    </source>
</evidence>
<evidence type="ECO:0000256" key="10">
    <source>
        <dbReference type="ARBA" id="ARBA00048109"/>
    </source>
</evidence>
<evidence type="ECO:0000256" key="1">
    <source>
        <dbReference type="ARBA" id="ARBA00004771"/>
    </source>
</evidence>
<comment type="catalytic activity">
    <reaction evidence="10 11">
        <text>an acyl-CoA + a 1,2-diacyl-sn-glycerol = a triacyl-sn-glycerol + CoA</text>
        <dbReference type="Rhea" id="RHEA:10868"/>
        <dbReference type="ChEBI" id="CHEBI:17815"/>
        <dbReference type="ChEBI" id="CHEBI:57287"/>
        <dbReference type="ChEBI" id="CHEBI:58342"/>
        <dbReference type="ChEBI" id="CHEBI:64615"/>
        <dbReference type="EC" id="2.3.1.20"/>
    </reaction>
</comment>
<sequence length="487" mass="51521">MQRLSGTDALFLSMETPSWHQHVGGLTILEPGPRGLSYADILASVKERIGYAPKFTWKLASTPLGLDRPAWVDDPDFDVRQHVNRIGVPSPGGAKEVGEVCGMLLSSQLDRSRPLWEIWVLEGLAGGRTGILMKYHHCLLDGLAGAGLATALLDLEPDADGPLVPFPSAEESTAGDLGALEVLGGIASRWATAPLSYGRYGAGLAAKGATMLTRMVRDDASRTMLRGPRTPLNEAVGHRRQLAFASVAMSDVRRLKDAHGVKVNDVVLALCGTALRGYLADRGELPDAPLTSGVPLSTRAEGDDTLDNQVTTMFVSLATDLDDPVERLKAIHISSLGAKDLAQATGATRVESLGKVAAPLLISAAVRALYATSAMSRGPFCVNTLVSNVPGPPVDLYMCGAKVTGIYPSSVILEGMGTNFTVLSNMDRLDFGLHVDPDLVPDPWVIADAIPRALAELFEASGLGTPTPVTDPFAVPAPARDKTKVRV</sequence>
<dbReference type="InterPro" id="IPR014292">
    <property type="entry name" value="Acyl_transf_WS/DGAT"/>
</dbReference>
<dbReference type="InterPro" id="IPR004255">
    <property type="entry name" value="O-acyltransferase_WSD1_N"/>
</dbReference>
<evidence type="ECO:0000313" key="15">
    <source>
        <dbReference type="Proteomes" id="UP000199004"/>
    </source>
</evidence>
<keyword evidence="8 11" id="KW-0443">Lipid metabolism</keyword>
<dbReference type="GO" id="GO:0004144">
    <property type="term" value="F:diacylglycerol O-acyltransferase activity"/>
    <property type="evidence" value="ECO:0007669"/>
    <property type="project" value="UniProtKB-EC"/>
</dbReference>
<dbReference type="GO" id="GO:0005886">
    <property type="term" value="C:plasma membrane"/>
    <property type="evidence" value="ECO:0007669"/>
    <property type="project" value="TreeGrafter"/>
</dbReference>
<feature type="domain" description="O-acyltransferase WSD1 C-terminal" evidence="13">
    <location>
        <begin position="308"/>
        <end position="457"/>
    </location>
</feature>
<dbReference type="GO" id="GO:0019432">
    <property type="term" value="P:triglyceride biosynthetic process"/>
    <property type="evidence" value="ECO:0007669"/>
    <property type="project" value="UniProtKB-UniPathway"/>
</dbReference>